<feature type="signal peptide" evidence="8">
    <location>
        <begin position="1"/>
        <end position="36"/>
    </location>
</feature>
<keyword evidence="6" id="KW-0175">Coiled coil</keyword>
<feature type="region of interest" description="Disordered" evidence="7">
    <location>
        <begin position="1123"/>
        <end position="1163"/>
    </location>
</feature>
<reference evidence="10 11" key="1">
    <citation type="journal article" date="2012" name="PLoS ONE">
        <title>Gene Repertoire Evolution of Streptococcus pyogenes Inferred from Phylogenomic Analysis with Streptococcus canis and Streptococcus dysgalactiae.</title>
        <authorList>
            <person name="Lefebure T."/>
            <person name="Richards V.P."/>
            <person name="Lang P."/>
            <person name="Pavinski-Bitar P."/>
            <person name="Stanhope M.J."/>
        </authorList>
    </citation>
    <scope>NUCLEOTIDE SEQUENCE [LARGE SCALE GENOMIC DNA]</scope>
    <source>
        <strain evidence="10 11">FSL Z3-227</strain>
    </source>
</reference>
<evidence type="ECO:0000256" key="2">
    <source>
        <dbReference type="ARBA" id="ARBA00022525"/>
    </source>
</evidence>
<evidence type="ECO:0000256" key="8">
    <source>
        <dbReference type="SAM" id="SignalP"/>
    </source>
</evidence>
<dbReference type="RefSeq" id="WP_003045322.1">
    <property type="nucleotide sequence ID" value="NZ_AIDX01000001.2"/>
</dbReference>
<evidence type="ECO:0000256" key="5">
    <source>
        <dbReference type="PROSITE-ProRule" id="PRU01310"/>
    </source>
</evidence>
<name>A0AAV3FUG8_STRCB</name>
<dbReference type="InterPro" id="IPR021197">
    <property type="entry name" value="Cross-wall-target_lipo_motif"/>
</dbReference>
<sequence length="1191" mass="130179">MNQKQQGHGYFRKSKAYGLCGFVLAGTLMLSQGVKADEVVEVTPEVTITANPATNLPEAQPEAPAAHVSLASEAGTQRSDLVSEVTSDKLNKSVVNASEAGVTITTENKVVYDSLDKAQADLAKQETAVKEATAKQEANTEAIETAVAENKAIDKANADEKARVDALNKKGEADTKAKNEAGQKAVDAENAKAKADADKENAKRQADYDKALKNREAIIQSNEALNTDFAKKQADYNRELELFKQKQAEYEKAKASYDSQVLSDTKAQAEYEKAKADFEKALETYNAKKVQYDKDKLAYDNALVSNAQAQEAYEQALKNYERDLAAYNEALRRKEEAEGRFIENISFSIRTATRGVDNDRYGNSTMDSQASDDGSFTFSHDMIDGIKTIGYGRLTGKVNHRYTTNPDGSVTAHIDSITLHQYTYENVAPNAAVNKDISFRAYTNDGELIFSKPHDGDGTFTIPIHRTFRIGVSERLNPGESSRQIPVLQLHDDWIEDTHGWAVVSYRNDNRPVPNVDVPERPTPPTPPSSTPGQPPVAPTKPTPPTPPSSTPGQPPVAPTKPTPPTPPTLKEVPPTPNKPDFVTPVVKTFTPEVYVPVTPKVTPHVPIPKKEQFKVAIHPVEIKQRPTNVKDVINENGVSINNMLVPKGHLVHWELSNSPLKAGREETTSYMLVDPFPAGFEVDEKASAQANPAWLIGKTESGTTTLVATKATLDMLNADLTKDVTIPTFKAIGRPMNDGGTYENTFKTIIKTPRGQYTVTSNTPVIYTPGNDPKKPRPPHPSVPDKPGNPTPNDNLIQPKKDVVDNKGVSINGKVVLPNTPINYVLTQDFDQYEGMVASEKAIADGFIYIEDYQDDALDGKSMVVKSIKTKNGDDVAALYEMRHVLSKDELTGRLAEIVGKSGVVPKGEFYVWYAKDPAAFFKNYVQKGLSVTYDVTFKIKEGFTGKFTNQTHQIDFGNGYYGNIVENEVPELKVNKDIKKDGELVDKAEVALGETFDYVLNGYKVEANRGYDIESYAFVDLLTLSHDQVIKTDLKTSVDVTLSDGSVIKAGESIAKFGGVSFDEQTGRYEFSLSSDFLAKVPRESAFGADLIITVKRIKSGTVENKFDFYLNGIPVISDTVITETPEPPTPPTPEVPEEPKKPEPPTPPAPQVPEKPVLPKTGDAGSVLALVGSVLSGLGIVGLKRKKD</sequence>
<evidence type="ECO:0000256" key="7">
    <source>
        <dbReference type="SAM" id="MobiDB-lite"/>
    </source>
</evidence>
<dbReference type="Gene3D" id="6.10.250.2200">
    <property type="match status" value="1"/>
</dbReference>
<comment type="caution">
    <text evidence="10">The sequence shown here is derived from an EMBL/GenBank/DDBJ whole genome shotgun (WGS) entry which is preliminary data.</text>
</comment>
<gene>
    <name evidence="10" type="ORF">SCAZ3_10025</name>
</gene>
<evidence type="ECO:0000256" key="4">
    <source>
        <dbReference type="ARBA" id="ARBA00023088"/>
    </source>
</evidence>
<feature type="compositionally biased region" description="Pro residues" evidence="7">
    <location>
        <begin position="1147"/>
        <end position="1156"/>
    </location>
</feature>
<dbReference type="InterPro" id="IPR032300">
    <property type="entry name" value="Antigen_C"/>
</dbReference>
<dbReference type="InterPro" id="IPR009578">
    <property type="entry name" value="Surface_Ag_I_II_A_rpt"/>
</dbReference>
<feature type="compositionally biased region" description="Pro residues" evidence="7">
    <location>
        <begin position="780"/>
        <end position="791"/>
    </location>
</feature>
<feature type="chain" id="PRO_5043449983" evidence="8">
    <location>
        <begin position="37"/>
        <end position="1191"/>
    </location>
</feature>
<dbReference type="InterPro" id="IPR019931">
    <property type="entry name" value="LPXTG_anchor"/>
</dbReference>
<dbReference type="NCBIfam" id="TIGR04228">
    <property type="entry name" value="isopep_sspB_C2"/>
    <property type="match status" value="1"/>
</dbReference>
<comment type="similarity">
    <text evidence="5">Belongs to the antigen I/II family.</text>
</comment>
<dbReference type="AlphaFoldDB" id="A0AAV3FUG8"/>
<evidence type="ECO:0000256" key="6">
    <source>
        <dbReference type="SAM" id="Coils"/>
    </source>
</evidence>
<feature type="coiled-coil region" evidence="6">
    <location>
        <begin position="233"/>
        <end position="337"/>
    </location>
</feature>
<dbReference type="PROSITE" id="PS50847">
    <property type="entry name" value="GRAM_POS_ANCHORING"/>
    <property type="match status" value="1"/>
</dbReference>
<feature type="region of interest" description="Disordered" evidence="7">
    <location>
        <begin position="761"/>
        <end position="801"/>
    </location>
</feature>
<dbReference type="Pfam" id="PF18220">
    <property type="entry name" value="BspA_v"/>
    <property type="match status" value="1"/>
</dbReference>
<keyword evidence="2" id="KW-0964">Secreted</keyword>
<dbReference type="PANTHER" id="PTHR24216:SF65">
    <property type="entry name" value="PAXILLIN-LIKE PROTEIN 1"/>
    <property type="match status" value="1"/>
</dbReference>
<feature type="region of interest" description="Disordered" evidence="7">
    <location>
        <begin position="507"/>
        <end position="581"/>
    </location>
</feature>
<organism evidence="10 11">
    <name type="scientific">Streptococcus canis FSL Z3-227</name>
    <dbReference type="NCBI Taxonomy" id="482234"/>
    <lineage>
        <taxon>Bacteria</taxon>
        <taxon>Bacillati</taxon>
        <taxon>Bacillota</taxon>
        <taxon>Bacilli</taxon>
        <taxon>Lactobacillales</taxon>
        <taxon>Streptococcaceae</taxon>
        <taxon>Streptococcus</taxon>
    </lineage>
</organism>
<feature type="compositionally biased region" description="Pro residues" evidence="7">
    <location>
        <begin position="521"/>
        <end position="578"/>
    </location>
</feature>
<dbReference type="Pfam" id="PF00746">
    <property type="entry name" value="Gram_pos_anchor"/>
    <property type="match status" value="1"/>
</dbReference>
<dbReference type="PANTHER" id="PTHR24216">
    <property type="entry name" value="PAXILLIN-RELATED"/>
    <property type="match status" value="1"/>
</dbReference>
<dbReference type="Pfam" id="PF16364">
    <property type="entry name" value="Antigen_C"/>
    <property type="match status" value="1"/>
</dbReference>
<keyword evidence="1" id="KW-0134">Cell wall</keyword>
<dbReference type="PROSITE" id="PS51965">
    <property type="entry name" value="AG_I_II_AR"/>
    <property type="match status" value="1"/>
</dbReference>
<dbReference type="InterPro" id="IPR026345">
    <property type="entry name" value="Adh_isopep-form_adh_dom"/>
</dbReference>
<evidence type="ECO:0000313" key="11">
    <source>
        <dbReference type="Proteomes" id="UP000004423"/>
    </source>
</evidence>
<accession>A0AAV3FUG8</accession>
<feature type="region of interest" description="Disordered" evidence="7">
    <location>
        <begin position="169"/>
        <end position="204"/>
    </location>
</feature>
<evidence type="ECO:0000256" key="1">
    <source>
        <dbReference type="ARBA" id="ARBA00022512"/>
    </source>
</evidence>
<dbReference type="Pfam" id="PF17998">
    <property type="entry name" value="AgI_II_C2"/>
    <property type="match status" value="1"/>
</dbReference>
<dbReference type="Gene3D" id="2.60.40.740">
    <property type="match status" value="3"/>
</dbReference>
<keyword evidence="4" id="KW-0572">Peptidoglycan-anchor</keyword>
<dbReference type="InterPro" id="IPR041237">
    <property type="entry name" value="BspA_v"/>
</dbReference>
<feature type="compositionally biased region" description="Pro residues" evidence="7">
    <location>
        <begin position="1128"/>
        <end position="1137"/>
    </location>
</feature>
<dbReference type="EMBL" id="AIDX01000001">
    <property type="protein sequence ID" value="EIQ82690.1"/>
    <property type="molecule type" value="Genomic_DNA"/>
</dbReference>
<feature type="repeat" description="Ag I/II A" evidence="5">
    <location>
        <begin position="244"/>
        <end position="331"/>
    </location>
</feature>
<dbReference type="Proteomes" id="UP000004423">
    <property type="component" value="Unassembled WGS sequence"/>
</dbReference>
<evidence type="ECO:0000259" key="9">
    <source>
        <dbReference type="PROSITE" id="PS50847"/>
    </source>
</evidence>
<dbReference type="NCBIfam" id="TIGR01167">
    <property type="entry name" value="LPXTG_anchor"/>
    <property type="match status" value="1"/>
</dbReference>
<evidence type="ECO:0000256" key="3">
    <source>
        <dbReference type="ARBA" id="ARBA00022729"/>
    </source>
</evidence>
<feature type="domain" description="Gram-positive cocci surface proteins LPxTG" evidence="9">
    <location>
        <begin position="1161"/>
        <end position="1191"/>
    </location>
</feature>
<protein>
    <submittedName>
        <fullName evidence="10">Cell surface protein</fullName>
    </submittedName>
</protein>
<dbReference type="NCBIfam" id="TIGR03726">
    <property type="entry name" value="strep_RK_lipo"/>
    <property type="match status" value="1"/>
</dbReference>
<evidence type="ECO:0000313" key="10">
    <source>
        <dbReference type="EMBL" id="EIQ82690.1"/>
    </source>
</evidence>
<proteinExistence type="inferred from homology"/>
<keyword evidence="3 8" id="KW-0732">Signal</keyword>